<dbReference type="InterPro" id="IPR058788">
    <property type="entry name" value="ApnL_N"/>
</dbReference>
<dbReference type="KEGG" id="add:HUW48_13080"/>
<dbReference type="Pfam" id="PF25838">
    <property type="entry name" value="Apionate_lact_M"/>
    <property type="match status" value="1"/>
</dbReference>
<dbReference type="AlphaFoldDB" id="A0A7L7L827"/>
<proteinExistence type="predicted"/>
<protein>
    <submittedName>
        <fullName evidence="3">Uncharacterized protein</fullName>
    </submittedName>
</protein>
<gene>
    <name evidence="3" type="ORF">HUW48_13080</name>
</gene>
<dbReference type="EMBL" id="CP055153">
    <property type="protein sequence ID" value="QMU28913.1"/>
    <property type="molecule type" value="Genomic_DNA"/>
</dbReference>
<evidence type="ECO:0000259" key="2">
    <source>
        <dbReference type="Pfam" id="PF25838"/>
    </source>
</evidence>
<evidence type="ECO:0000313" key="3">
    <source>
        <dbReference type="EMBL" id="QMU28913.1"/>
    </source>
</evidence>
<keyword evidence="4" id="KW-1185">Reference proteome</keyword>
<dbReference type="Pfam" id="PF25837">
    <property type="entry name" value="Apionate_lact_N"/>
    <property type="match status" value="1"/>
</dbReference>
<organism evidence="3 4">
    <name type="scientific">Adhaeribacter radiodurans</name>
    <dbReference type="NCBI Taxonomy" id="2745197"/>
    <lineage>
        <taxon>Bacteria</taxon>
        <taxon>Pseudomonadati</taxon>
        <taxon>Bacteroidota</taxon>
        <taxon>Cytophagia</taxon>
        <taxon>Cytophagales</taxon>
        <taxon>Hymenobacteraceae</taxon>
        <taxon>Adhaeribacter</taxon>
    </lineage>
</organism>
<sequence length="594" mass="66406">MIVKAGPVQAFYEKGFLRYIQTAGHETVRMIYFAIRDQDWQTIPGTLSDEHIQTTEDTFTISYTYHLNHEDIQMEWRAKINGQPDGTITFDLYGLAKSNFLRNRAGFCVLHPITGVSGQACRLEHPDNSFTYSTFPNFISPNQPFLDLTAMEWPVGEQGLARLEFSGDIFETEDQRNWSDASFKTYCTPLSKPIPAQVNSGDEIKQQVIFRLVKPVPAAEARTKPVSQIYLQSQPVSFPEIGLGLNATNSDLTSNESDFLQRLGLKHLRTDIFLNQASWLDQLKRAIRQSSALNIPLELALFFGEDAAQEVNQFLNFIQLQEVQLKSILLFEAASRYTTDNLLQKVALAIRTVYPGVLLGGGSDANFTEFNRHPFTFTSTNFITYAINPQVHAFDDLTLIENTAAQADTVKTAQHIAGKRPIYITPVTLQPRLNEETASDQTKFTNSFDPRQPTDFIAGWTLASLKYLTEAGAASITYFETTGPRGIYQEDHPFAVGHLLYYILSFKPTQVLPTTYPEPLKVTPLLLTKEAAACLIVTNHTAEPQSVILPENFTVHTHTIIGNNTGKTSYPNYIPGAPLTLSAFQTIALDGVLL</sequence>
<dbReference type="Proteomes" id="UP000514509">
    <property type="component" value="Chromosome"/>
</dbReference>
<feature type="domain" description="D-apionate lactonase N-terminal" evidence="1">
    <location>
        <begin position="3"/>
        <end position="212"/>
    </location>
</feature>
<accession>A0A7L7L827</accession>
<dbReference type="RefSeq" id="WP_182416094.1">
    <property type="nucleotide sequence ID" value="NZ_CP055153.1"/>
</dbReference>
<dbReference type="InterPro" id="IPR058787">
    <property type="entry name" value="ApnL_M"/>
</dbReference>
<feature type="domain" description="D-apionate lactonase TIM barrel" evidence="2">
    <location>
        <begin position="241"/>
        <end position="492"/>
    </location>
</feature>
<name>A0A7L7L827_9BACT</name>
<evidence type="ECO:0000259" key="1">
    <source>
        <dbReference type="Pfam" id="PF25837"/>
    </source>
</evidence>
<evidence type="ECO:0000313" key="4">
    <source>
        <dbReference type="Proteomes" id="UP000514509"/>
    </source>
</evidence>
<reference evidence="3 4" key="1">
    <citation type="submission" date="2020-08" db="EMBL/GenBank/DDBJ databases">
        <title>Adhaeribacter dokdonensis sp. nov., isolated from the rhizosphere of Elymus tsukushiensis, a plant native to the Dokdo Islands, Republic of Korea.</title>
        <authorList>
            <person name="Ghim S.Y."/>
        </authorList>
    </citation>
    <scope>NUCLEOTIDE SEQUENCE [LARGE SCALE GENOMIC DNA]</scope>
    <source>
        <strain evidence="3 4">KUDC8001</strain>
    </source>
</reference>